<keyword evidence="2" id="KW-1185">Reference proteome</keyword>
<dbReference type="Proteomes" id="UP000448177">
    <property type="component" value="Unassembled WGS sequence"/>
</dbReference>
<dbReference type="EMBL" id="WNAF01000002">
    <property type="protein sequence ID" value="MTR76209.1"/>
    <property type="molecule type" value="Genomic_DNA"/>
</dbReference>
<sequence>MIVEIKKTESGCTYKFDDSAYLGKSEKEHEKVINDVSTIINEHLRSRKDKTA</sequence>
<protein>
    <submittedName>
        <fullName evidence="1">Uncharacterized protein</fullName>
    </submittedName>
</protein>
<proteinExistence type="predicted"/>
<gene>
    <name evidence="1" type="ORF">GMD21_05865</name>
</gene>
<reference evidence="1 2" key="1">
    <citation type="journal article" date="2019" name="Nat. Med.">
        <title>A library of human gut bacterial isolates paired with longitudinal multiomics data enables mechanistic microbiome research.</title>
        <authorList>
            <person name="Poyet M."/>
            <person name="Groussin M."/>
            <person name="Gibbons S.M."/>
            <person name="Avila-Pacheco J."/>
            <person name="Jiang X."/>
            <person name="Kearney S.M."/>
            <person name="Perrotta A.R."/>
            <person name="Berdy B."/>
            <person name="Zhao S."/>
            <person name="Lieberman T.D."/>
            <person name="Swanson P.K."/>
            <person name="Smith M."/>
            <person name="Roesemann S."/>
            <person name="Alexander J.E."/>
            <person name="Rich S.A."/>
            <person name="Livny J."/>
            <person name="Vlamakis H."/>
            <person name="Clish C."/>
            <person name="Bullock K."/>
            <person name="Deik A."/>
            <person name="Scott J."/>
            <person name="Pierce K.A."/>
            <person name="Xavier R.J."/>
            <person name="Alm E.J."/>
        </authorList>
    </citation>
    <scope>NUCLEOTIDE SEQUENCE [LARGE SCALE GENOMIC DNA]</scope>
    <source>
        <strain evidence="1 2">BIOML-A1</strain>
    </source>
</reference>
<dbReference type="RefSeq" id="WP_155203910.1">
    <property type="nucleotide sequence ID" value="NZ_JBQHSB010000013.1"/>
</dbReference>
<evidence type="ECO:0000313" key="2">
    <source>
        <dbReference type="Proteomes" id="UP000448177"/>
    </source>
</evidence>
<comment type="caution">
    <text evidence="1">The sequence shown here is derived from an EMBL/GenBank/DDBJ whole genome shotgun (WGS) entry which is preliminary data.</text>
</comment>
<accession>A0A844KBT6</accession>
<dbReference type="AlphaFoldDB" id="A0A844KBT6"/>
<organism evidence="1 2">
    <name type="scientific">Mediterraneibacter faecis</name>
    <dbReference type="NCBI Taxonomy" id="592978"/>
    <lineage>
        <taxon>Bacteria</taxon>
        <taxon>Bacillati</taxon>
        <taxon>Bacillota</taxon>
        <taxon>Clostridia</taxon>
        <taxon>Lachnospirales</taxon>
        <taxon>Lachnospiraceae</taxon>
        <taxon>Mediterraneibacter</taxon>
    </lineage>
</organism>
<name>A0A844KBT6_9FIRM</name>
<evidence type="ECO:0000313" key="1">
    <source>
        <dbReference type="EMBL" id="MTR76209.1"/>
    </source>
</evidence>